<dbReference type="OrthoDB" id="6777438at2759"/>
<keyword evidence="1" id="KW-0548">Nucleotidyltransferase</keyword>
<evidence type="ECO:0000313" key="1">
    <source>
        <dbReference type="EMBL" id="KAF0740550.1"/>
    </source>
</evidence>
<accession>A0A6G0XK29</accession>
<proteinExistence type="predicted"/>
<sequence length="299" mass="34599">MPILANVIVNDQHGFRRNKSTITNLLVFQNFISDALLTGASVDVIYTYFAKAFDKVNYQILFTKLEQIGICGSFLNWLTSFIKDHSEILLCSTGPIKDLGILFDPKLKFDCHIKIINKSHQLLGFINRNCADFTDKFALKSIYCSLVRSTCEYDSVNWSHYQSGNKSKLEKIQLKFLRFISIKCSIPREPHTSYNPLLTILNLKTFEQRRTVLDLCFLYKLLVGDIDCPDFLSRLSFNTPTHNTRTKNLFRLNLQITNYANNTSCNRLMQTINNHEIEIFNSPNVHSFKLLWPCPFNTK</sequence>
<dbReference type="PANTHER" id="PTHR33332">
    <property type="entry name" value="REVERSE TRANSCRIPTASE DOMAIN-CONTAINING PROTEIN"/>
    <property type="match status" value="1"/>
</dbReference>
<keyword evidence="1" id="KW-0695">RNA-directed DNA polymerase</keyword>
<name>A0A6G0XK29_APHCR</name>
<keyword evidence="2" id="KW-1185">Reference proteome</keyword>
<protein>
    <submittedName>
        <fullName evidence="1">Reverse transcriptase domain-containing protein</fullName>
    </submittedName>
</protein>
<dbReference type="GO" id="GO:0003964">
    <property type="term" value="F:RNA-directed DNA polymerase activity"/>
    <property type="evidence" value="ECO:0007669"/>
    <property type="project" value="UniProtKB-KW"/>
</dbReference>
<evidence type="ECO:0000313" key="2">
    <source>
        <dbReference type="Proteomes" id="UP000478052"/>
    </source>
</evidence>
<gene>
    <name evidence="1" type="ORF">FWK35_00028101</name>
</gene>
<dbReference type="Proteomes" id="UP000478052">
    <property type="component" value="Unassembled WGS sequence"/>
</dbReference>
<organism evidence="1 2">
    <name type="scientific">Aphis craccivora</name>
    <name type="common">Cowpea aphid</name>
    <dbReference type="NCBI Taxonomy" id="307492"/>
    <lineage>
        <taxon>Eukaryota</taxon>
        <taxon>Metazoa</taxon>
        <taxon>Ecdysozoa</taxon>
        <taxon>Arthropoda</taxon>
        <taxon>Hexapoda</taxon>
        <taxon>Insecta</taxon>
        <taxon>Pterygota</taxon>
        <taxon>Neoptera</taxon>
        <taxon>Paraneoptera</taxon>
        <taxon>Hemiptera</taxon>
        <taxon>Sternorrhyncha</taxon>
        <taxon>Aphidomorpha</taxon>
        <taxon>Aphidoidea</taxon>
        <taxon>Aphididae</taxon>
        <taxon>Aphidini</taxon>
        <taxon>Aphis</taxon>
        <taxon>Aphis</taxon>
    </lineage>
</organism>
<reference evidence="1 2" key="1">
    <citation type="submission" date="2019-08" db="EMBL/GenBank/DDBJ databases">
        <title>Whole genome of Aphis craccivora.</title>
        <authorList>
            <person name="Voronova N.V."/>
            <person name="Shulinski R.S."/>
            <person name="Bandarenka Y.V."/>
            <person name="Zhorov D.G."/>
            <person name="Warner D."/>
        </authorList>
    </citation>
    <scope>NUCLEOTIDE SEQUENCE [LARGE SCALE GENOMIC DNA]</scope>
    <source>
        <strain evidence="1">180601</strain>
        <tissue evidence="1">Whole Body</tissue>
    </source>
</reference>
<dbReference type="AlphaFoldDB" id="A0A6G0XK29"/>
<comment type="caution">
    <text evidence="1">The sequence shown here is derived from an EMBL/GenBank/DDBJ whole genome shotgun (WGS) entry which is preliminary data.</text>
</comment>
<keyword evidence="1" id="KW-0808">Transferase</keyword>
<dbReference type="EMBL" id="VUJU01007784">
    <property type="protein sequence ID" value="KAF0740550.1"/>
    <property type="molecule type" value="Genomic_DNA"/>
</dbReference>